<dbReference type="InterPro" id="IPR001506">
    <property type="entry name" value="Peptidase_M12A"/>
</dbReference>
<comment type="cofactor">
    <cofactor evidence="6 7">
        <name>Zn(2+)</name>
        <dbReference type="ChEBI" id="CHEBI:29105"/>
    </cofactor>
    <text evidence="6 7">Binds 1 zinc ion per subunit.</text>
</comment>
<evidence type="ECO:0000256" key="3">
    <source>
        <dbReference type="ARBA" id="ARBA00022801"/>
    </source>
</evidence>
<evidence type="ECO:0000256" key="4">
    <source>
        <dbReference type="ARBA" id="ARBA00022833"/>
    </source>
</evidence>
<protein>
    <recommendedName>
        <fullName evidence="7">Metalloendopeptidase</fullName>
        <ecNumber evidence="7">3.4.24.-</ecNumber>
    </recommendedName>
</protein>
<proteinExistence type="predicted"/>
<gene>
    <name evidence="9" type="ORF">BpHYR1_047756</name>
</gene>
<dbReference type="EMBL" id="REGN01000131">
    <property type="protein sequence ID" value="RNA44227.1"/>
    <property type="molecule type" value="Genomic_DNA"/>
</dbReference>
<evidence type="ECO:0000259" key="8">
    <source>
        <dbReference type="PROSITE" id="PS51864"/>
    </source>
</evidence>
<name>A0A3M7T8L8_BRAPC</name>
<sequence length="596" mass="69943">MKIQLVSLILILRFWCIKSRNIDLEFDLREKLNNEDIFEGDILFYKSEFQNGAAINDKKMLWQNGLVPYEFSSEFSASDIKIFMDAFEYLENSVRVSSKKCITMIPRTNQFNYVKFVNGNGCYSFIGKVNKSPQIISLNRNGCLHKETIVHEVLHALGFYHEQSRPDRDNYIKINIENIHNGQVENFAKYGTDRIDLLNEPFDYYSIMIYGPKAFSKNGKPTITALNPKIKLNDFNLLSDTDIREIRKLYQCIEKGKEKVIEKKTRLYNDYAVSFESNEIDCFEKCDQDLKCWASTFDFSNSYVNMNCFLFDKNYTVTYEESWISYFKEDEELKVTLFDGKNHNGLSVDIVPIDGICREVPQYFWDKASSIKLNLNCIILFSREDCTSGGTPIRFSSSKSMIDPSNFGESWFDNQARSFTSCQGYSITKISDSLDSNSKGNVYWHRINGGDFQIWEFEPLQNGLFKIRNRATSRYLTTIKENEIFTDSYKLESSQQWTIQAQKIINREHKTIIEFEKLEKEKRKKNNISKSTRLYNHYTVSFESNETDCFETCDQDSKCWASTFDFSNSYVNMNCFLFDKNYTVTYEESWISYFKN</sequence>
<evidence type="ECO:0000256" key="7">
    <source>
        <dbReference type="RuleBase" id="RU361183"/>
    </source>
</evidence>
<dbReference type="PRINTS" id="PR00480">
    <property type="entry name" value="ASTACIN"/>
</dbReference>
<dbReference type="OrthoDB" id="291007at2759"/>
<feature type="chain" id="PRO_5017848811" description="Metalloendopeptidase" evidence="7">
    <location>
        <begin position="20"/>
        <end position="596"/>
    </location>
</feature>
<organism evidence="9 10">
    <name type="scientific">Brachionus plicatilis</name>
    <name type="common">Marine rotifer</name>
    <name type="synonym">Brachionus muelleri</name>
    <dbReference type="NCBI Taxonomy" id="10195"/>
    <lineage>
        <taxon>Eukaryota</taxon>
        <taxon>Metazoa</taxon>
        <taxon>Spiralia</taxon>
        <taxon>Gnathifera</taxon>
        <taxon>Rotifera</taxon>
        <taxon>Eurotatoria</taxon>
        <taxon>Monogononta</taxon>
        <taxon>Pseudotrocha</taxon>
        <taxon>Ploima</taxon>
        <taxon>Brachionidae</taxon>
        <taxon>Brachionus</taxon>
    </lineage>
</organism>
<dbReference type="AlphaFoldDB" id="A0A3M7T8L8"/>
<dbReference type="InterPro" id="IPR024079">
    <property type="entry name" value="MetalloPept_cat_dom_sf"/>
</dbReference>
<dbReference type="Pfam" id="PF01400">
    <property type="entry name" value="Astacin"/>
    <property type="match status" value="1"/>
</dbReference>
<keyword evidence="1 6" id="KW-0645">Protease</keyword>
<reference evidence="9 10" key="1">
    <citation type="journal article" date="2018" name="Sci. Rep.">
        <title>Genomic signatures of local adaptation to the degree of environmental predictability in rotifers.</title>
        <authorList>
            <person name="Franch-Gras L."/>
            <person name="Hahn C."/>
            <person name="Garcia-Roger E.M."/>
            <person name="Carmona M.J."/>
            <person name="Serra M."/>
            <person name="Gomez A."/>
        </authorList>
    </citation>
    <scope>NUCLEOTIDE SEQUENCE [LARGE SCALE GENOMIC DNA]</scope>
    <source>
        <strain evidence="9">HYR1</strain>
    </source>
</reference>
<dbReference type="PANTHER" id="PTHR10127">
    <property type="entry name" value="DISCOIDIN, CUB, EGF, LAMININ , AND ZINC METALLOPROTEASE DOMAIN CONTAINING"/>
    <property type="match status" value="1"/>
</dbReference>
<feature type="signal peptide" evidence="7">
    <location>
        <begin position="1"/>
        <end position="19"/>
    </location>
</feature>
<feature type="binding site" evidence="6">
    <location>
        <position position="151"/>
    </location>
    <ligand>
        <name>Zn(2+)</name>
        <dbReference type="ChEBI" id="CHEBI:29105"/>
        <note>catalytic</note>
    </ligand>
</feature>
<dbReference type="Gene3D" id="2.80.10.50">
    <property type="match status" value="1"/>
</dbReference>
<dbReference type="PANTHER" id="PTHR10127:SF780">
    <property type="entry name" value="METALLOENDOPEPTIDASE"/>
    <property type="match status" value="1"/>
</dbReference>
<dbReference type="GO" id="GO:0006508">
    <property type="term" value="P:proteolysis"/>
    <property type="evidence" value="ECO:0007669"/>
    <property type="project" value="UniProtKB-KW"/>
</dbReference>
<dbReference type="Gene3D" id="3.40.390.10">
    <property type="entry name" value="Collagenase (Catalytic Domain)"/>
    <property type="match status" value="1"/>
</dbReference>
<dbReference type="InterPro" id="IPR034035">
    <property type="entry name" value="Astacin-like_dom"/>
</dbReference>
<evidence type="ECO:0000256" key="6">
    <source>
        <dbReference type="PROSITE-ProRule" id="PRU01211"/>
    </source>
</evidence>
<dbReference type="CDD" id="cd04280">
    <property type="entry name" value="ZnMc_astacin_like"/>
    <property type="match status" value="1"/>
</dbReference>
<keyword evidence="3 6" id="KW-0378">Hydrolase</keyword>
<keyword evidence="10" id="KW-1185">Reference proteome</keyword>
<dbReference type="SUPFAM" id="SSF50370">
    <property type="entry name" value="Ricin B-like lectins"/>
    <property type="match status" value="1"/>
</dbReference>
<evidence type="ECO:0000256" key="5">
    <source>
        <dbReference type="ARBA" id="ARBA00023049"/>
    </source>
</evidence>
<keyword evidence="7" id="KW-0732">Signal</keyword>
<dbReference type="SMART" id="SM00235">
    <property type="entry name" value="ZnMc"/>
    <property type="match status" value="1"/>
</dbReference>
<keyword evidence="5 6" id="KW-0482">Metalloprotease</keyword>
<dbReference type="Proteomes" id="UP000276133">
    <property type="component" value="Unassembled WGS sequence"/>
</dbReference>
<keyword evidence="4 6" id="KW-0862">Zinc</keyword>
<feature type="domain" description="Peptidase M12A" evidence="8">
    <location>
        <begin position="53"/>
        <end position="253"/>
    </location>
</feature>
<dbReference type="STRING" id="10195.A0A3M7T8L8"/>
<dbReference type="EC" id="3.4.24.-" evidence="7"/>
<dbReference type="GO" id="GO:0008270">
    <property type="term" value="F:zinc ion binding"/>
    <property type="evidence" value="ECO:0007669"/>
    <property type="project" value="UniProtKB-UniRule"/>
</dbReference>
<dbReference type="GO" id="GO:0004222">
    <property type="term" value="F:metalloendopeptidase activity"/>
    <property type="evidence" value="ECO:0007669"/>
    <property type="project" value="UniProtKB-UniRule"/>
</dbReference>
<evidence type="ECO:0000313" key="10">
    <source>
        <dbReference type="Proteomes" id="UP000276133"/>
    </source>
</evidence>
<comment type="caution">
    <text evidence="9">The sequence shown here is derived from an EMBL/GenBank/DDBJ whole genome shotgun (WGS) entry which is preliminary data.</text>
</comment>
<dbReference type="InterPro" id="IPR035992">
    <property type="entry name" value="Ricin_B-like_lectins"/>
</dbReference>
<accession>A0A3M7T8L8</accession>
<feature type="active site" evidence="6">
    <location>
        <position position="152"/>
    </location>
</feature>
<dbReference type="SUPFAM" id="SSF55486">
    <property type="entry name" value="Metalloproteases ('zincins'), catalytic domain"/>
    <property type="match status" value="1"/>
</dbReference>
<evidence type="ECO:0000256" key="1">
    <source>
        <dbReference type="ARBA" id="ARBA00022670"/>
    </source>
</evidence>
<dbReference type="InterPro" id="IPR006026">
    <property type="entry name" value="Peptidase_Metallo"/>
</dbReference>
<comment type="caution">
    <text evidence="6">Lacks conserved residue(s) required for the propagation of feature annotation.</text>
</comment>
<evidence type="ECO:0000313" key="9">
    <source>
        <dbReference type="EMBL" id="RNA44227.1"/>
    </source>
</evidence>
<keyword evidence="2 6" id="KW-0479">Metal-binding</keyword>
<evidence type="ECO:0000256" key="2">
    <source>
        <dbReference type="ARBA" id="ARBA00022723"/>
    </source>
</evidence>
<dbReference type="PROSITE" id="PS51864">
    <property type="entry name" value="ASTACIN"/>
    <property type="match status" value="1"/>
</dbReference>
<feature type="binding site" evidence="6">
    <location>
        <position position="155"/>
    </location>
    <ligand>
        <name>Zn(2+)</name>
        <dbReference type="ChEBI" id="CHEBI:29105"/>
        <note>catalytic</note>
    </ligand>
</feature>
<feature type="binding site" evidence="6">
    <location>
        <position position="161"/>
    </location>
    <ligand>
        <name>Zn(2+)</name>
        <dbReference type="ChEBI" id="CHEBI:29105"/>
        <note>catalytic</note>
    </ligand>
</feature>